<keyword evidence="4" id="KW-1185">Reference proteome</keyword>
<dbReference type="InterPro" id="IPR000719">
    <property type="entry name" value="Prot_kinase_dom"/>
</dbReference>
<dbReference type="AlphaFoldDB" id="A0A9N8YVV7"/>
<protein>
    <submittedName>
        <fullName evidence="3">3260_t:CDS:1</fullName>
    </submittedName>
</protein>
<dbReference type="GO" id="GO:0004672">
    <property type="term" value="F:protein kinase activity"/>
    <property type="evidence" value="ECO:0007669"/>
    <property type="project" value="InterPro"/>
</dbReference>
<dbReference type="PANTHER" id="PTHR37171">
    <property type="entry name" value="SERINE/THREONINE-PROTEIN KINASE YRZF-RELATED"/>
    <property type="match status" value="1"/>
</dbReference>
<dbReference type="OrthoDB" id="2156052at2759"/>
<dbReference type="PROSITE" id="PS50011">
    <property type="entry name" value="PROTEIN_KINASE_DOM"/>
    <property type="match status" value="1"/>
</dbReference>
<dbReference type="SUPFAM" id="SSF56112">
    <property type="entry name" value="Protein kinase-like (PK-like)"/>
    <property type="match status" value="1"/>
</dbReference>
<evidence type="ECO:0000259" key="2">
    <source>
        <dbReference type="PROSITE" id="PS50011"/>
    </source>
</evidence>
<keyword evidence="1" id="KW-0547">Nucleotide-binding</keyword>
<dbReference type="EMBL" id="CAJVPL010000120">
    <property type="protein sequence ID" value="CAG8450055.1"/>
    <property type="molecule type" value="Genomic_DNA"/>
</dbReference>
<dbReference type="InterPro" id="IPR011009">
    <property type="entry name" value="Kinase-like_dom_sf"/>
</dbReference>
<comment type="caution">
    <text evidence="3">The sequence shown here is derived from an EMBL/GenBank/DDBJ whole genome shotgun (WGS) entry which is preliminary data.</text>
</comment>
<evidence type="ECO:0000256" key="1">
    <source>
        <dbReference type="PROSITE-ProRule" id="PRU10141"/>
    </source>
</evidence>
<feature type="domain" description="Protein kinase" evidence="2">
    <location>
        <begin position="181"/>
        <end position="347"/>
    </location>
</feature>
<organism evidence="3 4">
    <name type="scientific">Ambispora gerdemannii</name>
    <dbReference type="NCBI Taxonomy" id="144530"/>
    <lineage>
        <taxon>Eukaryota</taxon>
        <taxon>Fungi</taxon>
        <taxon>Fungi incertae sedis</taxon>
        <taxon>Mucoromycota</taxon>
        <taxon>Glomeromycotina</taxon>
        <taxon>Glomeromycetes</taxon>
        <taxon>Archaeosporales</taxon>
        <taxon>Ambisporaceae</taxon>
        <taxon>Ambispora</taxon>
    </lineage>
</organism>
<dbReference type="PROSITE" id="PS00109">
    <property type="entry name" value="PROTEIN_KINASE_TYR"/>
    <property type="match status" value="1"/>
</dbReference>
<dbReference type="PANTHER" id="PTHR37171:SF1">
    <property type="entry name" value="SERINE_THREONINE-PROTEIN KINASE YRZF-RELATED"/>
    <property type="match status" value="1"/>
</dbReference>
<feature type="binding site" evidence="1">
    <location>
        <position position="208"/>
    </location>
    <ligand>
        <name>ATP</name>
        <dbReference type="ChEBI" id="CHEBI:30616"/>
    </ligand>
</feature>
<dbReference type="GO" id="GO:0005524">
    <property type="term" value="F:ATP binding"/>
    <property type="evidence" value="ECO:0007669"/>
    <property type="project" value="UniProtKB-UniRule"/>
</dbReference>
<proteinExistence type="predicted"/>
<sequence>MKVDCSNPPKEVLLWHTFFEEVNQFDFDQRPEFQESQFKRPQFFDFVRLFIEEEVRYTFMTNVCIVLNGLMKSDYKFSRRPTCTSGIPDFNGHYINKLILTIEMKRELVLKGIGEATFPEFYNENNTAKMVIQQSEPPTVLKAYAYIALRARPDHISPHPDAILSASSTVPQEQNFSFEIFKFKSILGEGRSGKTLLCEFCGNTIVLKSTDLSKTPPHILEEMQKEVEIYKILADIQGKYISKLMCYGYYSNRMSFVIGMTLVGTTLNDHKKITEWQKIKTLEALKAIYEHGILHNDIREENILVNDNGDMYVIDFGMASRADLKKKRKLFHQEQLELSHLLNLYIV</sequence>
<accession>A0A9N8YVV7</accession>
<dbReference type="InterPro" id="IPR008266">
    <property type="entry name" value="Tyr_kinase_AS"/>
</dbReference>
<dbReference type="Gene3D" id="1.10.510.10">
    <property type="entry name" value="Transferase(Phosphotransferase) domain 1"/>
    <property type="match status" value="1"/>
</dbReference>
<gene>
    <name evidence="3" type="ORF">AGERDE_LOCUS1672</name>
</gene>
<keyword evidence="1" id="KW-0067">ATP-binding</keyword>
<dbReference type="Proteomes" id="UP000789831">
    <property type="component" value="Unassembled WGS sequence"/>
</dbReference>
<name>A0A9N8YVV7_9GLOM</name>
<reference evidence="3" key="1">
    <citation type="submission" date="2021-06" db="EMBL/GenBank/DDBJ databases">
        <authorList>
            <person name="Kallberg Y."/>
            <person name="Tangrot J."/>
            <person name="Rosling A."/>
        </authorList>
    </citation>
    <scope>NUCLEOTIDE SEQUENCE</scope>
    <source>
        <strain evidence="3">MT106</strain>
    </source>
</reference>
<dbReference type="InterPro" id="IPR052396">
    <property type="entry name" value="Meiotic_Drive_Suppr_Kinase"/>
</dbReference>
<dbReference type="Pfam" id="PF00069">
    <property type="entry name" value="Pkinase"/>
    <property type="match status" value="1"/>
</dbReference>
<dbReference type="InterPro" id="IPR017441">
    <property type="entry name" value="Protein_kinase_ATP_BS"/>
</dbReference>
<dbReference type="PROSITE" id="PS00107">
    <property type="entry name" value="PROTEIN_KINASE_ATP"/>
    <property type="match status" value="1"/>
</dbReference>
<evidence type="ECO:0000313" key="3">
    <source>
        <dbReference type="EMBL" id="CAG8450055.1"/>
    </source>
</evidence>
<evidence type="ECO:0000313" key="4">
    <source>
        <dbReference type="Proteomes" id="UP000789831"/>
    </source>
</evidence>